<reference evidence="4" key="1">
    <citation type="journal article" date="2015" name="PLoS Genet.">
        <title>Genome Sequence and Transcriptome Analyses of Chrysochromulina tobin: Metabolic Tools for Enhanced Algal Fitness in the Prominent Order Prymnesiales (Haptophyceae).</title>
        <authorList>
            <person name="Hovde B.T."/>
            <person name="Deodato C.R."/>
            <person name="Hunsperger H.M."/>
            <person name="Ryken S.A."/>
            <person name="Yost W."/>
            <person name="Jha R.K."/>
            <person name="Patterson J."/>
            <person name="Monnat R.J. Jr."/>
            <person name="Barlow S.B."/>
            <person name="Starkenburg S.R."/>
            <person name="Cattolico R.A."/>
        </authorList>
    </citation>
    <scope>NUCLEOTIDE SEQUENCE</scope>
    <source>
        <strain evidence="4">CCMP291</strain>
    </source>
</reference>
<dbReference type="AlphaFoldDB" id="A0A0M0J4S1"/>
<keyword evidence="4" id="KW-1185">Reference proteome</keyword>
<proteinExistence type="predicted"/>
<evidence type="ECO:0000313" key="4">
    <source>
        <dbReference type="Proteomes" id="UP000037460"/>
    </source>
</evidence>
<feature type="coiled-coil region" evidence="1">
    <location>
        <begin position="125"/>
        <end position="244"/>
    </location>
</feature>
<accession>A0A0M0J4S1</accession>
<sequence length="904" mass="98103">MDSQSKTANVPHDAAAAAAAATSAAANAYGLPNPGLEELGVAQLRRPHEAAHDPEFLKKLLHFVRQELRHANPASGTFIDDRLGVFRRVFGHFIAANGSYAPLLLAVQEAYERALYDARARSSGVDALSERLALMQDEARQLLAALRADHAAEREMLMTRIGETETRVHAANGEVGELRQEVQRLSAELAKSQRQVHEMELKNVELGKSVELWTGETMNARRQAQAEMHEMMKLRQEVREMKLRETTLINDDLEMKKELHEVKSAYDELVSATVPKEAHKLSIDTVARTHVELRTMKQERDELTRLLAGGESRLILESNDEYGDFEPTATGAEAAEVLFEGSASAPPQQLRKEDKPVSELLLRGRVSELGDKGGSSFGGLIRLRPEQWPLEEVRGAVRRLWHDLKRKLASMPGGLNGKPTIGSEGVTAMALQELVAAFLTQRHQALEEAAAASQAVYTAAEAAVDAASRGRRPGGYGGVSHTKKPMHRGLLCADTYNLHAAMWRRRDREPQASIFLMVCLGRLPAATFAEVHKALTSLHRTVTAAATKERVPLTTVLEKLPSVLLGASAAQRNQLVRTLQRESGGVSAESIKVEHFEPAPKDPCDGHGLSPAQCEVQRVFLWMALTLRDEVEASVRRSALAFLLETRHPNAPVSHAGLPGGGEIDNALQLEARQMSLPPHVLRAALLRVDAATPEHALTEMLTRVYGAAALKAIEAAQREQTWSPEAAAKVEALMADLDLPLEQLLARLFAEPLRRFSARTDTDLAGQIEADLRKAHAKASKASKGKGKTKGGASTVAGVPRQLLKEAILKVDGARPRFEAEWLASRCVDAARAASASTEGLAASVQAMPPDQAPLEPLIYALQQELVQPTSPRVAITAPTRPGSPVAVSSAPGSPRTESPGPV</sequence>
<dbReference type="Proteomes" id="UP000037460">
    <property type="component" value="Unassembled WGS sequence"/>
</dbReference>
<evidence type="ECO:0000256" key="2">
    <source>
        <dbReference type="SAM" id="MobiDB-lite"/>
    </source>
</evidence>
<name>A0A0M0J4S1_9EUKA</name>
<comment type="caution">
    <text evidence="3">The sequence shown here is derived from an EMBL/GenBank/DDBJ whole genome shotgun (WGS) entry which is preliminary data.</text>
</comment>
<organism evidence="3 4">
    <name type="scientific">Chrysochromulina tobinii</name>
    <dbReference type="NCBI Taxonomy" id="1460289"/>
    <lineage>
        <taxon>Eukaryota</taxon>
        <taxon>Haptista</taxon>
        <taxon>Haptophyta</taxon>
        <taxon>Prymnesiophyceae</taxon>
        <taxon>Prymnesiales</taxon>
        <taxon>Chrysochromulinaceae</taxon>
        <taxon>Chrysochromulina</taxon>
    </lineage>
</organism>
<feature type="compositionally biased region" description="Low complexity" evidence="2">
    <location>
        <begin position="884"/>
        <end position="896"/>
    </location>
</feature>
<evidence type="ECO:0000256" key="1">
    <source>
        <dbReference type="SAM" id="Coils"/>
    </source>
</evidence>
<dbReference type="EMBL" id="JWZX01003351">
    <property type="protein sequence ID" value="KOO21576.1"/>
    <property type="molecule type" value="Genomic_DNA"/>
</dbReference>
<evidence type="ECO:0000313" key="3">
    <source>
        <dbReference type="EMBL" id="KOO21576.1"/>
    </source>
</evidence>
<feature type="region of interest" description="Disordered" evidence="2">
    <location>
        <begin position="875"/>
        <end position="904"/>
    </location>
</feature>
<keyword evidence="1" id="KW-0175">Coiled coil</keyword>
<gene>
    <name evidence="3" type="ORF">Ctob_001641</name>
</gene>
<protein>
    <submittedName>
        <fullName evidence="3">Translin-associated factor x-interacting protein 1 isoform 1</fullName>
    </submittedName>
</protein>